<name>A0A3B0XYC1_9ZZZZ</name>
<evidence type="ECO:0000256" key="2">
    <source>
        <dbReference type="ARBA" id="ARBA00023125"/>
    </source>
</evidence>
<dbReference type="GO" id="GO:0003700">
    <property type="term" value="F:DNA-binding transcription factor activity"/>
    <property type="evidence" value="ECO:0007669"/>
    <property type="project" value="TreeGrafter"/>
</dbReference>
<dbReference type="PRINTS" id="PR00034">
    <property type="entry name" value="HTHCRP"/>
</dbReference>
<evidence type="ECO:0000256" key="1">
    <source>
        <dbReference type="ARBA" id="ARBA00023015"/>
    </source>
</evidence>
<protein>
    <submittedName>
        <fullName evidence="6">Transcriptional regulator, Crp/Fnr family</fullName>
    </submittedName>
</protein>
<dbReference type="PROSITE" id="PS50042">
    <property type="entry name" value="CNMP_BINDING_3"/>
    <property type="match status" value="1"/>
</dbReference>
<dbReference type="SUPFAM" id="SSF51206">
    <property type="entry name" value="cAMP-binding domain-like"/>
    <property type="match status" value="1"/>
</dbReference>
<organism evidence="6">
    <name type="scientific">hydrothermal vent metagenome</name>
    <dbReference type="NCBI Taxonomy" id="652676"/>
    <lineage>
        <taxon>unclassified sequences</taxon>
        <taxon>metagenomes</taxon>
        <taxon>ecological metagenomes</taxon>
    </lineage>
</organism>
<dbReference type="Gene3D" id="2.60.120.10">
    <property type="entry name" value="Jelly Rolls"/>
    <property type="match status" value="1"/>
</dbReference>
<dbReference type="GO" id="GO:0005829">
    <property type="term" value="C:cytosol"/>
    <property type="evidence" value="ECO:0007669"/>
    <property type="project" value="TreeGrafter"/>
</dbReference>
<dbReference type="EMBL" id="UOFN01000013">
    <property type="protein sequence ID" value="VAW73385.1"/>
    <property type="molecule type" value="Genomic_DNA"/>
</dbReference>
<keyword evidence="2" id="KW-0238">DNA-binding</keyword>
<dbReference type="AlphaFoldDB" id="A0A3B0XYC1"/>
<feature type="domain" description="HTH crp-type" evidence="5">
    <location>
        <begin position="159"/>
        <end position="227"/>
    </location>
</feature>
<gene>
    <name evidence="6" type="ORF">MNBD_GAMMA15-676</name>
</gene>
<dbReference type="InterPro" id="IPR036390">
    <property type="entry name" value="WH_DNA-bd_sf"/>
</dbReference>
<dbReference type="SMART" id="SM00419">
    <property type="entry name" value="HTH_CRP"/>
    <property type="match status" value="1"/>
</dbReference>
<dbReference type="Gene3D" id="1.10.10.10">
    <property type="entry name" value="Winged helix-like DNA-binding domain superfamily/Winged helix DNA-binding domain"/>
    <property type="match status" value="1"/>
</dbReference>
<dbReference type="InterPro" id="IPR018490">
    <property type="entry name" value="cNMP-bd_dom_sf"/>
</dbReference>
<dbReference type="InterPro" id="IPR036388">
    <property type="entry name" value="WH-like_DNA-bd_sf"/>
</dbReference>
<keyword evidence="3" id="KW-0804">Transcription</keyword>
<keyword evidence="1" id="KW-0805">Transcription regulation</keyword>
<dbReference type="InterPro" id="IPR000595">
    <property type="entry name" value="cNMP-bd_dom"/>
</dbReference>
<dbReference type="CDD" id="cd00038">
    <property type="entry name" value="CAP_ED"/>
    <property type="match status" value="1"/>
</dbReference>
<accession>A0A3B0XYC1</accession>
<reference evidence="6" key="1">
    <citation type="submission" date="2018-06" db="EMBL/GenBank/DDBJ databases">
        <authorList>
            <person name="Zhirakovskaya E."/>
        </authorList>
    </citation>
    <scope>NUCLEOTIDE SEQUENCE</scope>
</reference>
<dbReference type="InterPro" id="IPR012318">
    <property type="entry name" value="HTH_CRP"/>
</dbReference>
<dbReference type="PROSITE" id="PS51063">
    <property type="entry name" value="HTH_CRP_2"/>
    <property type="match status" value="1"/>
</dbReference>
<dbReference type="Pfam" id="PF13545">
    <property type="entry name" value="HTH_Crp_2"/>
    <property type="match status" value="1"/>
</dbReference>
<dbReference type="SUPFAM" id="SSF46785">
    <property type="entry name" value="Winged helix' DNA-binding domain"/>
    <property type="match status" value="1"/>
</dbReference>
<dbReference type="PANTHER" id="PTHR24567">
    <property type="entry name" value="CRP FAMILY TRANSCRIPTIONAL REGULATORY PROTEIN"/>
    <property type="match status" value="1"/>
</dbReference>
<dbReference type="CDD" id="cd00092">
    <property type="entry name" value="HTH_CRP"/>
    <property type="match status" value="1"/>
</dbReference>
<evidence type="ECO:0000313" key="6">
    <source>
        <dbReference type="EMBL" id="VAW73385.1"/>
    </source>
</evidence>
<evidence type="ECO:0000256" key="3">
    <source>
        <dbReference type="ARBA" id="ARBA00023163"/>
    </source>
</evidence>
<dbReference type="Pfam" id="PF00027">
    <property type="entry name" value="cNMP_binding"/>
    <property type="match status" value="1"/>
</dbReference>
<dbReference type="PANTHER" id="PTHR24567:SF26">
    <property type="entry name" value="REGULATORY PROTEIN YEIL"/>
    <property type="match status" value="1"/>
</dbReference>
<evidence type="ECO:0000259" key="4">
    <source>
        <dbReference type="PROSITE" id="PS50042"/>
    </source>
</evidence>
<dbReference type="InterPro" id="IPR014710">
    <property type="entry name" value="RmlC-like_jellyroll"/>
</dbReference>
<dbReference type="GO" id="GO:0003677">
    <property type="term" value="F:DNA binding"/>
    <property type="evidence" value="ECO:0007669"/>
    <property type="project" value="UniProtKB-KW"/>
</dbReference>
<feature type="domain" description="Cyclic nucleotide-binding" evidence="4">
    <location>
        <begin position="34"/>
        <end position="145"/>
    </location>
</feature>
<evidence type="ECO:0000259" key="5">
    <source>
        <dbReference type="PROSITE" id="PS51063"/>
    </source>
</evidence>
<sequence>MHNDGSALPIRNGPVTLFSELPELAGIGGNVWKEALSVSQVISCPAGTKLIQCSDSSNKFVIVLQGIIKVYETCENGREICLYRVHSGQVCVLTLTRLLLRSNHCAQAVAEQDVRLLAMPQEYFDRLLANSEAFRRYLMTSMAHCITDVMQLTAQVSFKQLDLRLAQLIHKSSAQATPGKFHCTFTHQVIANELGTTREVVSRLLKEFERSGHIKLNRGSIEILDIDELEKRCH</sequence>
<dbReference type="InterPro" id="IPR050397">
    <property type="entry name" value="Env_Response_Regulators"/>
</dbReference>
<proteinExistence type="predicted"/>